<protein>
    <recommendedName>
        <fullName evidence="2">HD domain-containing protein</fullName>
    </recommendedName>
</protein>
<dbReference type="InterPro" id="IPR007685">
    <property type="entry name" value="RelA_SpoT"/>
</dbReference>
<accession>X1NRH0</accession>
<name>X1NRH0_9ZZZZ</name>
<dbReference type="Gene3D" id="3.30.460.10">
    <property type="entry name" value="Beta Polymerase, domain 2"/>
    <property type="match status" value="1"/>
</dbReference>
<dbReference type="AlphaFoldDB" id="X1NRH0"/>
<comment type="caution">
    <text evidence="3">The sequence shown here is derived from an EMBL/GenBank/DDBJ whole genome shotgun (WGS) entry which is preliminary data.</text>
</comment>
<organism evidence="3">
    <name type="scientific">marine sediment metagenome</name>
    <dbReference type="NCBI Taxonomy" id="412755"/>
    <lineage>
        <taxon>unclassified sequences</taxon>
        <taxon>metagenomes</taxon>
        <taxon>ecological metagenomes</taxon>
    </lineage>
</organism>
<dbReference type="SUPFAM" id="SSF81301">
    <property type="entry name" value="Nucleotidyltransferase"/>
    <property type="match status" value="1"/>
</dbReference>
<dbReference type="InterPro" id="IPR043519">
    <property type="entry name" value="NT_sf"/>
</dbReference>
<dbReference type="FunFam" id="1.10.3210.10:FF:000001">
    <property type="entry name" value="GTP pyrophosphokinase RelA"/>
    <property type="match status" value="1"/>
</dbReference>
<comment type="similarity">
    <text evidence="1">Belongs to the RelA/SpoT family.</text>
</comment>
<dbReference type="GO" id="GO:0015969">
    <property type="term" value="P:guanosine tetraphosphate metabolic process"/>
    <property type="evidence" value="ECO:0007669"/>
    <property type="project" value="InterPro"/>
</dbReference>
<dbReference type="SUPFAM" id="SSF109604">
    <property type="entry name" value="HD-domain/PDEase-like"/>
    <property type="match status" value="1"/>
</dbReference>
<dbReference type="PROSITE" id="PS51831">
    <property type="entry name" value="HD"/>
    <property type="match status" value="1"/>
</dbReference>
<feature type="non-terminal residue" evidence="3">
    <location>
        <position position="279"/>
    </location>
</feature>
<dbReference type="Pfam" id="PF04607">
    <property type="entry name" value="RelA_SpoT"/>
    <property type="match status" value="1"/>
</dbReference>
<dbReference type="CDD" id="cd05399">
    <property type="entry name" value="NT_Rel-Spo_like"/>
    <property type="match status" value="1"/>
</dbReference>
<proteinExistence type="inferred from homology"/>
<evidence type="ECO:0000256" key="1">
    <source>
        <dbReference type="ARBA" id="ARBA00007476"/>
    </source>
</evidence>
<dbReference type="InterPro" id="IPR003607">
    <property type="entry name" value="HD/PDEase_dom"/>
</dbReference>
<dbReference type="SMART" id="SM00954">
    <property type="entry name" value="RelA_SpoT"/>
    <property type="match status" value="1"/>
</dbReference>
<dbReference type="PANTHER" id="PTHR21262">
    <property type="entry name" value="GUANOSINE-3',5'-BIS DIPHOSPHATE 3'-PYROPHOSPHOHYDROLASE"/>
    <property type="match status" value="1"/>
</dbReference>
<evidence type="ECO:0000313" key="3">
    <source>
        <dbReference type="EMBL" id="GAI21254.1"/>
    </source>
</evidence>
<dbReference type="InterPro" id="IPR006674">
    <property type="entry name" value="HD_domain"/>
</dbReference>
<sequence length="279" mass="31340">FEKAYNFALDAHLGQLRKSGEPYLEHPVSVAMILAELQFDGATLAAALLHDVLEDCGVSMGEIETNFGDEVARLVGGTTKLSKLAKPVYGDAAKRELQVENLRKMLIATAEDLRVIYIKLADRLHNMRTLGVLPRGKRIAIAQETLDIYAPLAHRLGIRSVKWQLEDLAFRYLEPREYHRVARLVASKREQREGFINEAIQAVGEELNKAGVEASVFGRPKHVYSIFRKMGKYASQGKDFGDIYDLFGLRILANSISDCYKALGIAHSLWHPMPEEFND</sequence>
<dbReference type="EMBL" id="BARV01018583">
    <property type="protein sequence ID" value="GAI21254.1"/>
    <property type="molecule type" value="Genomic_DNA"/>
</dbReference>
<dbReference type="Gene3D" id="1.10.3210.10">
    <property type="entry name" value="Hypothetical protein af1432"/>
    <property type="match status" value="1"/>
</dbReference>
<dbReference type="CDD" id="cd00077">
    <property type="entry name" value="HDc"/>
    <property type="match status" value="1"/>
</dbReference>
<dbReference type="PANTHER" id="PTHR21262:SF31">
    <property type="entry name" value="GTP PYROPHOSPHOKINASE"/>
    <property type="match status" value="1"/>
</dbReference>
<dbReference type="GO" id="GO:0005886">
    <property type="term" value="C:plasma membrane"/>
    <property type="evidence" value="ECO:0007669"/>
    <property type="project" value="TreeGrafter"/>
</dbReference>
<reference evidence="3" key="1">
    <citation type="journal article" date="2014" name="Front. Microbiol.">
        <title>High frequency of phylogenetically diverse reductive dehalogenase-homologous genes in deep subseafloor sedimentary metagenomes.</title>
        <authorList>
            <person name="Kawai M."/>
            <person name="Futagami T."/>
            <person name="Toyoda A."/>
            <person name="Takaki Y."/>
            <person name="Nishi S."/>
            <person name="Hori S."/>
            <person name="Arai W."/>
            <person name="Tsubouchi T."/>
            <person name="Morono Y."/>
            <person name="Uchiyama I."/>
            <person name="Ito T."/>
            <person name="Fujiyama A."/>
            <person name="Inagaki F."/>
            <person name="Takami H."/>
        </authorList>
    </citation>
    <scope>NUCLEOTIDE SEQUENCE</scope>
    <source>
        <strain evidence="3">Expedition CK06-06</strain>
    </source>
</reference>
<gene>
    <name evidence="3" type="ORF">S06H3_31388</name>
</gene>
<feature type="non-terminal residue" evidence="3">
    <location>
        <position position="1"/>
    </location>
</feature>
<evidence type="ECO:0000259" key="2">
    <source>
        <dbReference type="PROSITE" id="PS51831"/>
    </source>
</evidence>
<dbReference type="Pfam" id="PF13328">
    <property type="entry name" value="HD_4"/>
    <property type="match status" value="1"/>
</dbReference>
<dbReference type="SMART" id="SM00471">
    <property type="entry name" value="HDc"/>
    <property type="match status" value="1"/>
</dbReference>
<feature type="domain" description="HD" evidence="2">
    <location>
        <begin position="23"/>
        <end position="127"/>
    </location>
</feature>